<organism evidence="3 4">
    <name type="scientific">Dyella halodurans</name>
    <dbReference type="NCBI Taxonomy" id="1920171"/>
    <lineage>
        <taxon>Bacteria</taxon>
        <taxon>Pseudomonadati</taxon>
        <taxon>Pseudomonadota</taxon>
        <taxon>Gammaproteobacteria</taxon>
        <taxon>Lysobacterales</taxon>
        <taxon>Rhodanobacteraceae</taxon>
        <taxon>Dyella</taxon>
    </lineage>
</organism>
<feature type="domain" description="Lysozyme inhibitor LprI-like N-terminal" evidence="2">
    <location>
        <begin position="36"/>
        <end position="128"/>
    </location>
</feature>
<evidence type="ECO:0000313" key="3">
    <source>
        <dbReference type="EMBL" id="MFC4526331.1"/>
    </source>
</evidence>
<dbReference type="EMBL" id="JBHSGA010000011">
    <property type="protein sequence ID" value="MFC4526331.1"/>
    <property type="molecule type" value="Genomic_DNA"/>
</dbReference>
<feature type="signal peptide" evidence="1">
    <location>
        <begin position="1"/>
        <end position="21"/>
    </location>
</feature>
<feature type="chain" id="PRO_5046399077" evidence="1">
    <location>
        <begin position="22"/>
        <end position="135"/>
    </location>
</feature>
<dbReference type="Gene3D" id="1.20.1270.180">
    <property type="match status" value="1"/>
</dbReference>
<protein>
    <submittedName>
        <fullName evidence="3">Lysozyme inhibitor LprI family protein</fullName>
    </submittedName>
</protein>
<evidence type="ECO:0000259" key="2">
    <source>
        <dbReference type="Pfam" id="PF07007"/>
    </source>
</evidence>
<comment type="caution">
    <text evidence="3">The sequence shown here is derived from an EMBL/GenBank/DDBJ whole genome shotgun (WGS) entry which is preliminary data.</text>
</comment>
<keyword evidence="1" id="KW-0732">Signal</keyword>
<name>A0ABV9C0A5_9GAMM</name>
<dbReference type="Pfam" id="PF07007">
    <property type="entry name" value="LprI"/>
    <property type="match status" value="1"/>
</dbReference>
<dbReference type="Proteomes" id="UP001595961">
    <property type="component" value="Unassembled WGS sequence"/>
</dbReference>
<gene>
    <name evidence="3" type="ORF">ACFO5W_06730</name>
</gene>
<sequence>MHLFATGIALGSILLSTQALADPPKLKDYRAAYDECLKASTDAGPTGAVEGCTEFVVDETKREINALYNVIHAQLESKSPDDAAEFDKAQRSWLAYRNAHCDLAGKYIGSPEFVVCPMNLDIERVHELRQIAGQG</sequence>
<evidence type="ECO:0000256" key="1">
    <source>
        <dbReference type="SAM" id="SignalP"/>
    </source>
</evidence>
<evidence type="ECO:0000313" key="4">
    <source>
        <dbReference type="Proteomes" id="UP001595961"/>
    </source>
</evidence>
<proteinExistence type="predicted"/>
<dbReference type="InterPro" id="IPR009739">
    <property type="entry name" value="LprI-like_N"/>
</dbReference>
<keyword evidence="4" id="KW-1185">Reference proteome</keyword>
<accession>A0ABV9C0A5</accession>
<reference evidence="4" key="1">
    <citation type="journal article" date="2019" name="Int. J. Syst. Evol. Microbiol.">
        <title>The Global Catalogue of Microorganisms (GCM) 10K type strain sequencing project: providing services to taxonomists for standard genome sequencing and annotation.</title>
        <authorList>
            <consortium name="The Broad Institute Genomics Platform"/>
            <consortium name="The Broad Institute Genome Sequencing Center for Infectious Disease"/>
            <person name="Wu L."/>
            <person name="Ma J."/>
        </authorList>
    </citation>
    <scope>NUCLEOTIDE SEQUENCE [LARGE SCALE GENOMIC DNA]</scope>
    <source>
        <strain evidence="4">CCM 4481</strain>
    </source>
</reference>
<dbReference type="RefSeq" id="WP_266150838.1">
    <property type="nucleotide sequence ID" value="NZ_CP064028.1"/>
</dbReference>